<reference evidence="1 2" key="2">
    <citation type="journal article" date="2022" name="Mol. Ecol. Resour.">
        <title>The genomes of chicory, endive, great burdock and yacon provide insights into Asteraceae paleo-polyploidization history and plant inulin production.</title>
        <authorList>
            <person name="Fan W."/>
            <person name="Wang S."/>
            <person name="Wang H."/>
            <person name="Wang A."/>
            <person name="Jiang F."/>
            <person name="Liu H."/>
            <person name="Zhao H."/>
            <person name="Xu D."/>
            <person name="Zhang Y."/>
        </authorList>
    </citation>
    <scope>NUCLEOTIDE SEQUENCE [LARGE SCALE GENOMIC DNA]</scope>
    <source>
        <strain evidence="2">cv. Niubang</strain>
    </source>
</reference>
<comment type="caution">
    <text evidence="1">The sequence shown here is derived from an EMBL/GenBank/DDBJ whole genome shotgun (WGS) entry which is preliminary data.</text>
</comment>
<name>A0ACB8ZKK4_ARCLA</name>
<proteinExistence type="predicted"/>
<dbReference type="EMBL" id="CM042056">
    <property type="protein sequence ID" value="KAI3696670.1"/>
    <property type="molecule type" value="Genomic_DNA"/>
</dbReference>
<sequence>MNRLLYESILKSDLATFLKLVRETETLITERVLESLNTVLHLAARFGHLELASEVLRLCPEMVLAENVELETPLHEACREGHVEMMKVLMAADEGVVGKVNCRGESAFFVACEKGRMEVVKHLIGFQWLLMHELDAFVCSIHVAAAAGHTEIVKEIIKVRQEFARKGTSEGYSPLHLACSKGQIDTIRELLELDQDLSCLRDHNGWTPLHWASMKGRVGIIGEITSTSRESVDIVTNNGETVLHLAVKYNQFDALRYLMETLNVTELVNVQDNDGNTVLHIATAAKLTTVVTFLLKRGVDVNAINRKGHTALDVVESDSSNSTALQIVPALLEHGAKTCHQLPPTSRDIQEHHFTITRSRKHNIFDSPTQQQQHYRRHKKKRSKQIELQNEGLRNARNTITVVAVLVATVTFSAGLNPPGGFRQGSGKAEMGTKASFKVFVVCNIMALFLSLGIVNVLVSVIPFRRKSMMRLLVATHKIMWVSTMFMASAYIAGTWTVLPGGSGSRWVVIELMVIGVGCMLMVLLGLSVLLVKQWSRKQEWRRRKEKKMMKDGSPNGSVNSRVDEMNFVKNNYSRESSSNSDIDSSDHGYHVY</sequence>
<evidence type="ECO:0000313" key="2">
    <source>
        <dbReference type="Proteomes" id="UP001055879"/>
    </source>
</evidence>
<reference evidence="2" key="1">
    <citation type="journal article" date="2022" name="Mol. Ecol. Resour.">
        <title>The genomes of chicory, endive, great burdock and yacon provide insights into Asteraceae palaeo-polyploidization history and plant inulin production.</title>
        <authorList>
            <person name="Fan W."/>
            <person name="Wang S."/>
            <person name="Wang H."/>
            <person name="Wang A."/>
            <person name="Jiang F."/>
            <person name="Liu H."/>
            <person name="Zhao H."/>
            <person name="Xu D."/>
            <person name="Zhang Y."/>
        </authorList>
    </citation>
    <scope>NUCLEOTIDE SEQUENCE [LARGE SCALE GENOMIC DNA]</scope>
    <source>
        <strain evidence="2">cv. Niubang</strain>
    </source>
</reference>
<accession>A0ACB8ZKK4</accession>
<protein>
    <submittedName>
        <fullName evidence="1">Uncharacterized protein</fullName>
    </submittedName>
</protein>
<gene>
    <name evidence="1" type="ORF">L6452_29131</name>
</gene>
<organism evidence="1 2">
    <name type="scientific">Arctium lappa</name>
    <name type="common">Greater burdock</name>
    <name type="synonym">Lappa major</name>
    <dbReference type="NCBI Taxonomy" id="4217"/>
    <lineage>
        <taxon>Eukaryota</taxon>
        <taxon>Viridiplantae</taxon>
        <taxon>Streptophyta</taxon>
        <taxon>Embryophyta</taxon>
        <taxon>Tracheophyta</taxon>
        <taxon>Spermatophyta</taxon>
        <taxon>Magnoliopsida</taxon>
        <taxon>eudicotyledons</taxon>
        <taxon>Gunneridae</taxon>
        <taxon>Pentapetalae</taxon>
        <taxon>asterids</taxon>
        <taxon>campanulids</taxon>
        <taxon>Asterales</taxon>
        <taxon>Asteraceae</taxon>
        <taxon>Carduoideae</taxon>
        <taxon>Cardueae</taxon>
        <taxon>Arctiinae</taxon>
        <taxon>Arctium</taxon>
    </lineage>
</organism>
<dbReference type="Proteomes" id="UP001055879">
    <property type="component" value="Linkage Group LG10"/>
</dbReference>
<evidence type="ECO:0000313" key="1">
    <source>
        <dbReference type="EMBL" id="KAI3696670.1"/>
    </source>
</evidence>
<keyword evidence="2" id="KW-1185">Reference proteome</keyword>